<sequence>MQSKKGDKRMSSVLNKKYAELDVGKLKARAEVLKTNDDGSVLLHKDDPEHVEWFEDDED</sequence>
<dbReference type="Proteomes" id="UP001164803">
    <property type="component" value="Chromosome"/>
</dbReference>
<dbReference type="Proteomes" id="UP001164803">
    <property type="component" value="Plasmid unnamed1"/>
</dbReference>
<dbReference type="EMBL" id="CP104064">
    <property type="protein sequence ID" value="WAH36346.1"/>
    <property type="molecule type" value="Genomic_DNA"/>
</dbReference>
<geneLocation type="plasmid" evidence="2 3">
    <name>unnamed1</name>
</geneLocation>
<name>A0ABY6Z0K7_9BACL</name>
<evidence type="ECO:0000313" key="2">
    <source>
        <dbReference type="EMBL" id="WAH39387.1"/>
    </source>
</evidence>
<keyword evidence="3" id="KW-1185">Reference proteome</keyword>
<gene>
    <name evidence="1" type="ORF">NZD86_19280</name>
    <name evidence="2" type="ORF">NZD86_23780</name>
</gene>
<accession>A0ABY6Z0K7</accession>
<reference evidence="1" key="1">
    <citation type="submission" date="2022-08" db="EMBL/GenBank/DDBJ databases">
        <title>Alicyclobacillus dauci DSM2870, complete genome.</title>
        <authorList>
            <person name="Wang Q."/>
            <person name="Cai R."/>
            <person name="Wang Z."/>
        </authorList>
    </citation>
    <scope>NUCLEOTIDE SEQUENCE</scope>
    <source>
        <strain evidence="1">DSM 28700</strain>
        <plasmid evidence="2">unnamed1</plasmid>
    </source>
</reference>
<keyword evidence="2" id="KW-0614">Plasmid</keyword>
<evidence type="ECO:0000313" key="1">
    <source>
        <dbReference type="EMBL" id="WAH36346.1"/>
    </source>
</evidence>
<proteinExistence type="predicted"/>
<dbReference type="EMBL" id="CP104065">
    <property type="protein sequence ID" value="WAH39387.1"/>
    <property type="molecule type" value="Genomic_DNA"/>
</dbReference>
<protein>
    <submittedName>
        <fullName evidence="1">Uncharacterized protein</fullName>
    </submittedName>
</protein>
<organism evidence="1 3">
    <name type="scientific">Alicyclobacillus dauci</name>
    <dbReference type="NCBI Taxonomy" id="1475485"/>
    <lineage>
        <taxon>Bacteria</taxon>
        <taxon>Bacillati</taxon>
        <taxon>Bacillota</taxon>
        <taxon>Bacilli</taxon>
        <taxon>Bacillales</taxon>
        <taxon>Alicyclobacillaceae</taxon>
        <taxon>Alicyclobacillus</taxon>
    </lineage>
</organism>
<evidence type="ECO:0000313" key="3">
    <source>
        <dbReference type="Proteomes" id="UP001164803"/>
    </source>
</evidence>
<dbReference type="RefSeq" id="WP_268043677.1">
    <property type="nucleotide sequence ID" value="NZ_CP104064.1"/>
</dbReference>